<dbReference type="InterPro" id="IPR003509">
    <property type="entry name" value="UPF0102_YraN-like"/>
</dbReference>
<dbReference type="InterPro" id="IPR011856">
    <property type="entry name" value="tRNA_endonuc-like_dom_sf"/>
</dbReference>
<sequence length="141" mass="15678">MRAARVAKRASEATGQGGTRLGEGRAATLLGRRGEELAVEHIRRQGLAVLERNWRCREGELDILATDGRTLIVCEVKTRSGRRYGSPAESVTPDKRRRIRGLALRWLAARQVAWCPLRFDVIAIDCPPRGTPVLRHIVGAF</sequence>
<keyword evidence="4" id="KW-0255">Endonuclease</keyword>
<dbReference type="SUPFAM" id="SSF52980">
    <property type="entry name" value="Restriction endonuclease-like"/>
    <property type="match status" value="1"/>
</dbReference>
<dbReference type="GO" id="GO:0004519">
    <property type="term" value="F:endonuclease activity"/>
    <property type="evidence" value="ECO:0007669"/>
    <property type="project" value="UniProtKB-KW"/>
</dbReference>
<keyword evidence="5" id="KW-1185">Reference proteome</keyword>
<dbReference type="RefSeq" id="WP_006237369.1">
    <property type="nucleotide sequence ID" value="NZ_JH636049.1"/>
</dbReference>
<dbReference type="STRING" id="882086.SacxiDRAFT_0990"/>
<dbReference type="EMBL" id="JH636049">
    <property type="protein sequence ID" value="EID53253.1"/>
    <property type="molecule type" value="Genomic_DNA"/>
</dbReference>
<dbReference type="HOGENOM" id="CLU_115353_2_3_11"/>
<dbReference type="AlphaFoldDB" id="I0UZF0"/>
<dbReference type="CDD" id="cd20736">
    <property type="entry name" value="PoNe_Nuclease"/>
    <property type="match status" value="1"/>
</dbReference>
<dbReference type="NCBIfam" id="NF009154">
    <property type="entry name" value="PRK12497.3-3"/>
    <property type="match status" value="1"/>
</dbReference>
<dbReference type="NCBIfam" id="NF009150">
    <property type="entry name" value="PRK12497.1-3"/>
    <property type="match status" value="1"/>
</dbReference>
<evidence type="ECO:0000313" key="5">
    <source>
        <dbReference type="Proteomes" id="UP000004691"/>
    </source>
</evidence>
<dbReference type="Pfam" id="PF02021">
    <property type="entry name" value="UPF0102"/>
    <property type="match status" value="1"/>
</dbReference>
<evidence type="ECO:0000256" key="2">
    <source>
        <dbReference type="HAMAP-Rule" id="MF_00048"/>
    </source>
</evidence>
<organism evidence="4 5">
    <name type="scientific">Saccharomonospora xinjiangensis XJ-54</name>
    <dbReference type="NCBI Taxonomy" id="882086"/>
    <lineage>
        <taxon>Bacteria</taxon>
        <taxon>Bacillati</taxon>
        <taxon>Actinomycetota</taxon>
        <taxon>Actinomycetes</taxon>
        <taxon>Pseudonocardiales</taxon>
        <taxon>Pseudonocardiaceae</taxon>
        <taxon>Saccharomonospora</taxon>
    </lineage>
</organism>
<dbReference type="Gene3D" id="3.40.1350.10">
    <property type="match status" value="1"/>
</dbReference>
<dbReference type="InterPro" id="IPR011335">
    <property type="entry name" value="Restrct_endonuc-II-like"/>
</dbReference>
<proteinExistence type="inferred from homology"/>
<comment type="similarity">
    <text evidence="1 2">Belongs to the UPF0102 family.</text>
</comment>
<dbReference type="PANTHER" id="PTHR34039">
    <property type="entry name" value="UPF0102 PROTEIN YRAN"/>
    <property type="match status" value="1"/>
</dbReference>
<evidence type="ECO:0000313" key="4">
    <source>
        <dbReference type="EMBL" id="EID53253.1"/>
    </source>
</evidence>
<evidence type="ECO:0000256" key="3">
    <source>
        <dbReference type="SAM" id="MobiDB-lite"/>
    </source>
</evidence>
<protein>
    <recommendedName>
        <fullName evidence="2">UPF0102 protein SacxiDRAFT_0990</fullName>
    </recommendedName>
</protein>
<name>I0UZF0_9PSEU</name>
<dbReference type="Proteomes" id="UP000004691">
    <property type="component" value="Unassembled WGS sequence"/>
</dbReference>
<keyword evidence="4" id="KW-0540">Nuclease</keyword>
<accession>I0UZF0</accession>
<evidence type="ECO:0000256" key="1">
    <source>
        <dbReference type="ARBA" id="ARBA00006738"/>
    </source>
</evidence>
<keyword evidence="4" id="KW-0378">Hydrolase</keyword>
<dbReference type="eggNOG" id="COG0792">
    <property type="taxonomic scope" value="Bacteria"/>
</dbReference>
<reference evidence="4 5" key="1">
    <citation type="submission" date="2012-01" db="EMBL/GenBank/DDBJ databases">
        <title>Improved High-Quality Draft sequence of Saccharomonospora xinjiangensis XJ-54.</title>
        <authorList>
            <consortium name="US DOE Joint Genome Institute"/>
            <person name="Lucas S."/>
            <person name="Han J."/>
            <person name="Lapidus A."/>
            <person name="Cheng J.-F."/>
            <person name="Goodwin L."/>
            <person name="Pitluck S."/>
            <person name="Peters L."/>
            <person name="Mikhailova N."/>
            <person name="Teshima H."/>
            <person name="Detter J.C."/>
            <person name="Han C."/>
            <person name="Tapia R."/>
            <person name="Land M."/>
            <person name="Hauser L."/>
            <person name="Kyrpides N."/>
            <person name="Ivanova N."/>
            <person name="Pagani I."/>
            <person name="Brambilla E.-M."/>
            <person name="Klenk H.-P."/>
            <person name="Woyke T."/>
        </authorList>
    </citation>
    <scope>NUCLEOTIDE SEQUENCE [LARGE SCALE GENOMIC DNA]</scope>
    <source>
        <strain evidence="4 5">XJ-54</strain>
    </source>
</reference>
<dbReference type="GO" id="GO:0003676">
    <property type="term" value="F:nucleic acid binding"/>
    <property type="evidence" value="ECO:0007669"/>
    <property type="project" value="InterPro"/>
</dbReference>
<dbReference type="PANTHER" id="PTHR34039:SF1">
    <property type="entry name" value="UPF0102 PROTEIN YRAN"/>
    <property type="match status" value="1"/>
</dbReference>
<feature type="region of interest" description="Disordered" evidence="3">
    <location>
        <begin position="1"/>
        <end position="22"/>
    </location>
</feature>
<dbReference type="HAMAP" id="MF_00048">
    <property type="entry name" value="UPF0102"/>
    <property type="match status" value="1"/>
</dbReference>
<gene>
    <name evidence="4" type="ORF">SacxiDRAFT_0990</name>
</gene>